<dbReference type="InterPro" id="IPR018247">
    <property type="entry name" value="EF_Hand_1_Ca_BS"/>
</dbReference>
<sequence>MKRSDLVTELRKELHESQNERDKRIEELWSRLNPGNAPALDLKALQKGLRRIDHPLANADRMLQKIMDTVDTNGDGKIQYEEFHTFVDQAEGPLLYIFRSINTNNDGKLDRKELQEACRRAGVVLPMRRLDMFFRDIDANKDGFISYEEWRDETLEGLGTSRSLLYILFGSIIRMLQPEAERRKRKNMQSLLEEGPDQQRASAAGQAEQAAPTSAASTALETQSESLSSTTISTRSRSSSLSSSSPSSSSASSSLSTSSVSSDVLLKPSSRLGAAGMAETPSGNGTTSTAGDGLDEEAVEGELLLATSATARKSAQNVAAVAHHYHEKQVPQKSLWKLTDFVPDPGYFVAGAIAGGVSRTATAPLDRLKVYLLVNTSKTNTLHDTVGALKSGQFVKALGHAVSPFRGAIRELWMAGGARSFFAGNGLNVIKIMPETAIKFGSYEAAKRAMASFEGHSDPRNISAYSKFAAGGVAGMIAQFCVYPVDTLKFRLQCETTKDGLKGNALVIQTARKMFADGGVRAAYRGVTMGLVGMFPYSAIDMGTFEFLKTSYKKYKGRKTDTHPDDVVMGNLVTGVIGASSGAFGASIVYPLNVLRTRLQTQGTAMHKETYTGIVDVARKTVQREGYRGLYKGLTPNLLKVAPALSITWMVYEKSKRVLGLD</sequence>
<feature type="compositionally biased region" description="Polar residues" evidence="15">
    <location>
        <begin position="281"/>
        <end position="290"/>
    </location>
</feature>
<evidence type="ECO:0000256" key="12">
    <source>
        <dbReference type="ARBA" id="ARBA00023128"/>
    </source>
</evidence>
<dbReference type="KEGG" id="sapo:SAPIO_CDS7845"/>
<evidence type="ECO:0000256" key="10">
    <source>
        <dbReference type="ARBA" id="ARBA00022837"/>
    </source>
</evidence>
<evidence type="ECO:0000256" key="11">
    <source>
        <dbReference type="ARBA" id="ARBA00022989"/>
    </source>
</evidence>
<evidence type="ECO:0000256" key="1">
    <source>
        <dbReference type="ARBA" id="ARBA00002238"/>
    </source>
</evidence>
<evidence type="ECO:0000256" key="15">
    <source>
        <dbReference type="SAM" id="MobiDB-lite"/>
    </source>
</evidence>
<evidence type="ECO:0000313" key="17">
    <source>
        <dbReference type="EMBL" id="KEZ40947.1"/>
    </source>
</evidence>
<dbReference type="SUPFAM" id="SSF103506">
    <property type="entry name" value="Mitochondrial carrier"/>
    <property type="match status" value="1"/>
</dbReference>
<accession>A0A084G0T5</accession>
<keyword evidence="5" id="KW-0813">Transport</keyword>
<feature type="repeat" description="Solcar" evidence="14">
    <location>
        <begin position="342"/>
        <end position="449"/>
    </location>
</feature>
<dbReference type="Pfam" id="PF13499">
    <property type="entry name" value="EF-hand_7"/>
    <property type="match status" value="1"/>
</dbReference>
<dbReference type="GeneID" id="27726917"/>
<feature type="region of interest" description="Disordered" evidence="15">
    <location>
        <begin position="193"/>
        <end position="260"/>
    </location>
</feature>
<dbReference type="Gene3D" id="1.10.238.10">
    <property type="entry name" value="EF-hand"/>
    <property type="match status" value="2"/>
</dbReference>
<dbReference type="SMART" id="SM00054">
    <property type="entry name" value="EFh"/>
    <property type="match status" value="3"/>
</dbReference>
<comment type="similarity">
    <text evidence="3">Belongs to the mitochondrial carrier (TC 2.A.29) family.</text>
</comment>
<evidence type="ECO:0000256" key="14">
    <source>
        <dbReference type="PROSITE-ProRule" id="PRU00282"/>
    </source>
</evidence>
<dbReference type="InterPro" id="IPR023395">
    <property type="entry name" value="MCP_dom_sf"/>
</dbReference>
<dbReference type="VEuPathDB" id="FungiDB:SAPIO_CDS7845"/>
<organism evidence="17 18">
    <name type="scientific">Pseudallescheria apiosperma</name>
    <name type="common">Scedosporium apiospermum</name>
    <dbReference type="NCBI Taxonomy" id="563466"/>
    <lineage>
        <taxon>Eukaryota</taxon>
        <taxon>Fungi</taxon>
        <taxon>Dikarya</taxon>
        <taxon>Ascomycota</taxon>
        <taxon>Pezizomycotina</taxon>
        <taxon>Sordariomycetes</taxon>
        <taxon>Hypocreomycetidae</taxon>
        <taxon>Microascales</taxon>
        <taxon>Microascaceae</taxon>
        <taxon>Scedosporium</taxon>
    </lineage>
</organism>
<feature type="region of interest" description="Disordered" evidence="15">
    <location>
        <begin position="274"/>
        <end position="293"/>
    </location>
</feature>
<comment type="caution">
    <text evidence="17">The sequence shown here is derived from an EMBL/GenBank/DDBJ whole genome shotgun (WGS) entry which is preliminary data.</text>
</comment>
<dbReference type="SUPFAM" id="SSF47473">
    <property type="entry name" value="EF-hand"/>
    <property type="match status" value="1"/>
</dbReference>
<dbReference type="GO" id="GO:0055085">
    <property type="term" value="P:transmembrane transport"/>
    <property type="evidence" value="ECO:0007669"/>
    <property type="project" value="InterPro"/>
</dbReference>
<dbReference type="CDD" id="cd00051">
    <property type="entry name" value="EFh"/>
    <property type="match status" value="1"/>
</dbReference>
<keyword evidence="10" id="KW-0106">Calcium</keyword>
<keyword evidence="18" id="KW-1185">Reference proteome</keyword>
<feature type="domain" description="EF-hand" evidence="16">
    <location>
        <begin position="58"/>
        <end position="93"/>
    </location>
</feature>
<evidence type="ECO:0000256" key="4">
    <source>
        <dbReference type="ARBA" id="ARBA00021935"/>
    </source>
</evidence>
<keyword evidence="7" id="KW-0479">Metal-binding</keyword>
<dbReference type="InterPro" id="IPR002067">
    <property type="entry name" value="MCP"/>
</dbReference>
<keyword evidence="9" id="KW-0999">Mitochondrion inner membrane</keyword>
<dbReference type="OMA" id="KRYMSKY"/>
<dbReference type="HOGENOM" id="CLU_015166_2_2_1"/>
<evidence type="ECO:0000256" key="2">
    <source>
        <dbReference type="ARBA" id="ARBA00004448"/>
    </source>
</evidence>
<dbReference type="Pfam" id="PF13202">
    <property type="entry name" value="EF-hand_5"/>
    <property type="match status" value="1"/>
</dbReference>
<dbReference type="PROSITE" id="PS50222">
    <property type="entry name" value="EF_HAND_2"/>
    <property type="match status" value="3"/>
</dbReference>
<dbReference type="InterPro" id="IPR002048">
    <property type="entry name" value="EF_hand_dom"/>
</dbReference>
<dbReference type="Pfam" id="PF00153">
    <property type="entry name" value="Mito_carr"/>
    <property type="match status" value="3"/>
</dbReference>
<evidence type="ECO:0000256" key="3">
    <source>
        <dbReference type="ARBA" id="ARBA00006375"/>
    </source>
</evidence>
<keyword evidence="11" id="KW-1133">Transmembrane helix</keyword>
<dbReference type="OrthoDB" id="270584at2759"/>
<keyword evidence="12" id="KW-0496">Mitochondrion</keyword>
<dbReference type="RefSeq" id="XP_016640746.1">
    <property type="nucleotide sequence ID" value="XM_016789629.1"/>
</dbReference>
<dbReference type="PROSITE" id="PS50920">
    <property type="entry name" value="SOLCAR"/>
    <property type="match status" value="3"/>
</dbReference>
<dbReference type="InterPro" id="IPR018108">
    <property type="entry name" value="MCP_transmembrane"/>
</dbReference>
<dbReference type="AlphaFoldDB" id="A0A084G0T5"/>
<dbReference type="EMBL" id="JOWA01000111">
    <property type="protein sequence ID" value="KEZ40947.1"/>
    <property type="molecule type" value="Genomic_DNA"/>
</dbReference>
<dbReference type="GO" id="GO:0005509">
    <property type="term" value="F:calcium ion binding"/>
    <property type="evidence" value="ECO:0007669"/>
    <property type="project" value="InterPro"/>
</dbReference>
<keyword evidence="6 14" id="KW-0812">Transmembrane</keyword>
<feature type="domain" description="EF-hand" evidence="16">
    <location>
        <begin position="94"/>
        <end position="124"/>
    </location>
</feature>
<feature type="repeat" description="Solcar" evidence="14">
    <location>
        <begin position="462"/>
        <end position="551"/>
    </location>
</feature>
<dbReference type="InterPro" id="IPR011992">
    <property type="entry name" value="EF-hand-dom_pair"/>
</dbReference>
<evidence type="ECO:0000256" key="5">
    <source>
        <dbReference type="ARBA" id="ARBA00022448"/>
    </source>
</evidence>
<dbReference type="Gene3D" id="1.50.40.10">
    <property type="entry name" value="Mitochondrial carrier domain"/>
    <property type="match status" value="1"/>
</dbReference>
<name>A0A084G0T5_PSEDA</name>
<keyword evidence="8" id="KW-0677">Repeat</keyword>
<feature type="domain" description="EF-hand" evidence="16">
    <location>
        <begin position="125"/>
        <end position="160"/>
    </location>
</feature>
<evidence type="ECO:0000256" key="13">
    <source>
        <dbReference type="ARBA" id="ARBA00023136"/>
    </source>
</evidence>
<comment type="subcellular location">
    <subcellularLocation>
        <location evidence="2">Mitochondrion inner membrane</location>
        <topology evidence="2">Multi-pass membrane protein</topology>
    </subcellularLocation>
</comment>
<protein>
    <recommendedName>
        <fullName evidence="4">Mitochondrial thiamine pyrophosphate carrier 1</fullName>
    </recommendedName>
</protein>
<dbReference type="PRINTS" id="PR00926">
    <property type="entry name" value="MITOCARRIER"/>
</dbReference>
<keyword evidence="13 14" id="KW-0472">Membrane</keyword>
<dbReference type="PROSITE" id="PS00018">
    <property type="entry name" value="EF_HAND_1"/>
    <property type="match status" value="2"/>
</dbReference>
<dbReference type="Proteomes" id="UP000028545">
    <property type="component" value="Unassembled WGS sequence"/>
</dbReference>
<gene>
    <name evidence="17" type="ORF">SAPIO_CDS7845</name>
</gene>
<proteinExistence type="inferred from homology"/>
<feature type="compositionally biased region" description="Low complexity" evidence="15">
    <location>
        <begin position="198"/>
        <end position="260"/>
    </location>
</feature>
<comment type="function">
    <text evidence="1">Mitochondrial transporter that mediates uptake of thiamine pyrophosphate (ThPP) into mitochondria.</text>
</comment>
<dbReference type="FunFam" id="1.50.40.10:FF:000016">
    <property type="entry name" value="Solute carrier family 25 member 23"/>
    <property type="match status" value="1"/>
</dbReference>
<evidence type="ECO:0000256" key="7">
    <source>
        <dbReference type="ARBA" id="ARBA00022723"/>
    </source>
</evidence>
<evidence type="ECO:0000256" key="8">
    <source>
        <dbReference type="ARBA" id="ARBA00022737"/>
    </source>
</evidence>
<dbReference type="PANTHER" id="PTHR24089">
    <property type="entry name" value="SOLUTE CARRIER FAMILY 25"/>
    <property type="match status" value="1"/>
</dbReference>
<evidence type="ECO:0000256" key="9">
    <source>
        <dbReference type="ARBA" id="ARBA00022792"/>
    </source>
</evidence>
<evidence type="ECO:0000313" key="18">
    <source>
        <dbReference type="Proteomes" id="UP000028545"/>
    </source>
</evidence>
<evidence type="ECO:0000259" key="16">
    <source>
        <dbReference type="PROSITE" id="PS50222"/>
    </source>
</evidence>
<reference evidence="17 18" key="1">
    <citation type="journal article" date="2014" name="Genome Announc.">
        <title>Draft genome sequence of the pathogenic fungus Scedosporium apiospermum.</title>
        <authorList>
            <person name="Vandeputte P."/>
            <person name="Ghamrawi S."/>
            <person name="Rechenmann M."/>
            <person name="Iltis A."/>
            <person name="Giraud S."/>
            <person name="Fleury M."/>
            <person name="Thornton C."/>
            <person name="Delhaes L."/>
            <person name="Meyer W."/>
            <person name="Papon N."/>
            <person name="Bouchara J.P."/>
        </authorList>
    </citation>
    <scope>NUCLEOTIDE SEQUENCE [LARGE SCALE GENOMIC DNA]</scope>
    <source>
        <strain evidence="17 18">IHEM 14462</strain>
    </source>
</reference>
<feature type="repeat" description="Solcar" evidence="14">
    <location>
        <begin position="569"/>
        <end position="658"/>
    </location>
</feature>
<dbReference type="GO" id="GO:0005743">
    <property type="term" value="C:mitochondrial inner membrane"/>
    <property type="evidence" value="ECO:0007669"/>
    <property type="project" value="UniProtKB-SubCell"/>
</dbReference>
<evidence type="ECO:0000256" key="6">
    <source>
        <dbReference type="ARBA" id="ARBA00022692"/>
    </source>
</evidence>